<proteinExistence type="predicted"/>
<dbReference type="Gene3D" id="3.30.70.1070">
    <property type="entry name" value="Sporulation related repeat"/>
    <property type="match status" value="1"/>
</dbReference>
<feature type="region of interest" description="Disordered" evidence="1">
    <location>
        <begin position="326"/>
        <end position="356"/>
    </location>
</feature>
<dbReference type="RefSeq" id="WP_007066131.1">
    <property type="nucleotide sequence ID" value="NZ_BBWO01000005.1"/>
</dbReference>
<evidence type="ECO:0000313" key="3">
    <source>
        <dbReference type="EMBL" id="BAT31568.1"/>
    </source>
</evidence>
<dbReference type="GO" id="GO:0042834">
    <property type="term" value="F:peptidoglycan binding"/>
    <property type="evidence" value="ECO:0007669"/>
    <property type="project" value="InterPro"/>
</dbReference>
<dbReference type="Pfam" id="PF05036">
    <property type="entry name" value="SPOR"/>
    <property type="match status" value="1"/>
</dbReference>
<evidence type="ECO:0000256" key="1">
    <source>
        <dbReference type="SAM" id="MobiDB-lite"/>
    </source>
</evidence>
<dbReference type="OrthoDB" id="7338235at2"/>
<feature type="compositionally biased region" description="Low complexity" evidence="1">
    <location>
        <begin position="334"/>
        <end position="348"/>
    </location>
</feature>
<dbReference type="InterPro" id="IPR007730">
    <property type="entry name" value="SPOR-like_dom"/>
</dbReference>
<feature type="compositionally biased region" description="Low complexity" evidence="1">
    <location>
        <begin position="645"/>
        <end position="659"/>
    </location>
</feature>
<reference evidence="3" key="1">
    <citation type="journal article" date="2015" name="Proc. Natl. Acad. Sci. U.S.A.">
        <title>Bacterial clade with the ribosomal RNA operon on a small plasmid rather than the chromosome.</title>
        <authorList>
            <person name="Anda M."/>
            <person name="Ohtsubo Y."/>
            <person name="Okubo T."/>
            <person name="Sugawara M."/>
            <person name="Nagata Y."/>
            <person name="Tsuda M."/>
            <person name="Minamisawa K."/>
            <person name="Mitsui H."/>
        </authorList>
    </citation>
    <scope>NUCLEOTIDE SEQUENCE</scope>
    <source>
        <strain evidence="3">DSM 15513</strain>
    </source>
</reference>
<dbReference type="EMBL" id="LC066397">
    <property type="protein sequence ID" value="BAT31568.1"/>
    <property type="molecule type" value="Genomic_DNA"/>
</dbReference>
<dbReference type="AlphaFoldDB" id="A0A0P0ZAG9"/>
<feature type="region of interest" description="Disordered" evidence="1">
    <location>
        <begin position="604"/>
        <end position="661"/>
    </location>
</feature>
<feature type="domain" description="SPOR" evidence="2">
    <location>
        <begin position="659"/>
        <end position="742"/>
    </location>
</feature>
<feature type="region of interest" description="Disordered" evidence="1">
    <location>
        <begin position="1"/>
        <end position="21"/>
    </location>
</feature>
<protein>
    <submittedName>
        <fullName evidence="3">Soluble lytic murein transglycosylase</fullName>
    </submittedName>
</protein>
<evidence type="ECO:0000259" key="2">
    <source>
        <dbReference type="PROSITE" id="PS51724"/>
    </source>
</evidence>
<accession>A0A0P0ZAG9</accession>
<dbReference type="InterPro" id="IPR036680">
    <property type="entry name" value="SPOR-like_sf"/>
</dbReference>
<dbReference type="PROSITE" id="PS51724">
    <property type="entry name" value="SPOR"/>
    <property type="match status" value="1"/>
</dbReference>
<sequence length="742" mass="76526">MDDRSGTGPGPSEFAGADQDDPFAELAKLIEAPWGEPISRPAAKVNTVAERLAPASEPDPEFEAFAENAPLEGIATESDAPSEDLRIGETVDVLDASDADIDLEEEEPSVANDVASPIEAAAAKETAVFPASADMAFELKPSFDDFSSTKDSSVAEAAAQQAANLVVDHFGLDSAIASELDVELADFAKDIGANGSADVVEAPAEPVEPAKPRARPHFGAAIFGQHKSGAIAKTETTSPVTVSDPVLEPLAVDKSDTAGKGDDGFDVEFAMALEGLSAPADPLAGKVRKTEAFAPERRAEEEKVESVFDDFDSLLASEIATLNLDKAPSQAIEDTPAPEASDSASESAADSDDIEREPLPRILSTFSESAPSGSRVAASPVRSFRSLPFQKLAAGIVGLAMLGGAGMLVFGGSGDEDGAAEPLIVKADAEPVKIAPPDPGGKQVANQNRATYEKVANADADGKTQQEALISASEKPIDLSQKAPESYENLPGVQSSAFAIAMSDSKPASAEPTLQPRRVKTVTVLPDGTIVANKETESLEPRSALIDAAARPLEGRQTIGGIATPASAEQATLAGSADLAAIEAMANASATNSSDEMVMTGNSEIVGEPAPDVPVPSMKPKAPERRVASLEPVVPPSAPAVDTNAATGESDSASSSASAPGPDIWYVQMSSQPNAEAAQASAQTVASKYSSIVSDRKVMIQAAEIPGKGTYHRVRLAASSRQEAINLCEQMKSAGGSCYVAR</sequence>
<organism evidence="3">
    <name type="scientific">Fulvimarina pelagi</name>
    <dbReference type="NCBI Taxonomy" id="217511"/>
    <lineage>
        <taxon>Bacteria</taxon>
        <taxon>Pseudomonadati</taxon>
        <taxon>Pseudomonadota</taxon>
        <taxon>Alphaproteobacteria</taxon>
        <taxon>Hyphomicrobiales</taxon>
        <taxon>Aurantimonadaceae</taxon>
        <taxon>Fulvimarina</taxon>
    </lineage>
</organism>
<name>A0A0P0ZAG9_9HYPH</name>
<dbReference type="SUPFAM" id="SSF110997">
    <property type="entry name" value="Sporulation related repeat"/>
    <property type="match status" value="1"/>
</dbReference>